<accession>A0ABR2ZH13</accession>
<dbReference type="PANTHER" id="PTHR11048">
    <property type="entry name" value="PRENYLTRANSFERASES"/>
    <property type="match status" value="1"/>
</dbReference>
<reference evidence="9 10" key="1">
    <citation type="submission" date="2024-05" db="EMBL/GenBank/DDBJ databases">
        <title>A draft genome resource for the thread blight pathogen Marasmius tenuissimus strain MS-2.</title>
        <authorList>
            <person name="Yulfo-Soto G.E."/>
            <person name="Baruah I.K."/>
            <person name="Amoako-Attah I."/>
            <person name="Bukari Y."/>
            <person name="Meinhardt L.W."/>
            <person name="Bailey B.A."/>
            <person name="Cohen S.P."/>
        </authorList>
    </citation>
    <scope>NUCLEOTIDE SEQUENCE [LARGE SCALE GENOMIC DNA]</scope>
    <source>
        <strain evidence="9 10">MS-2</strain>
    </source>
</reference>
<keyword evidence="5 8" id="KW-0812">Transmembrane</keyword>
<evidence type="ECO:0000256" key="7">
    <source>
        <dbReference type="ARBA" id="ARBA00023136"/>
    </source>
</evidence>
<keyword evidence="10" id="KW-1185">Reference proteome</keyword>
<evidence type="ECO:0000256" key="1">
    <source>
        <dbReference type="ARBA" id="ARBA00001946"/>
    </source>
</evidence>
<feature type="transmembrane region" description="Helical" evidence="8">
    <location>
        <begin position="30"/>
        <end position="46"/>
    </location>
</feature>
<keyword evidence="7 8" id="KW-0472">Membrane</keyword>
<evidence type="ECO:0000313" key="9">
    <source>
        <dbReference type="EMBL" id="KAL0060224.1"/>
    </source>
</evidence>
<comment type="subcellular location">
    <subcellularLocation>
        <location evidence="2">Membrane</location>
        <topology evidence="2">Multi-pass membrane protein</topology>
    </subcellularLocation>
</comment>
<dbReference type="Pfam" id="PF01040">
    <property type="entry name" value="UbiA"/>
    <property type="match status" value="1"/>
</dbReference>
<dbReference type="InterPro" id="IPR000537">
    <property type="entry name" value="UbiA_prenyltransferase"/>
</dbReference>
<dbReference type="Gene3D" id="1.20.120.1780">
    <property type="entry name" value="UbiA prenyltransferase"/>
    <property type="match status" value="1"/>
</dbReference>
<keyword evidence="4" id="KW-0808">Transferase</keyword>
<evidence type="ECO:0000256" key="8">
    <source>
        <dbReference type="SAM" id="Phobius"/>
    </source>
</evidence>
<proteinExistence type="inferred from homology"/>
<keyword evidence="6 8" id="KW-1133">Transmembrane helix</keyword>
<dbReference type="PANTHER" id="PTHR11048:SF28">
    <property type="entry name" value="4-HYDROXYBENZOATE POLYPRENYLTRANSFERASE, MITOCHONDRIAL"/>
    <property type="match status" value="1"/>
</dbReference>
<comment type="cofactor">
    <cofactor evidence="1">
        <name>Mg(2+)</name>
        <dbReference type="ChEBI" id="CHEBI:18420"/>
    </cofactor>
</comment>
<organism evidence="9 10">
    <name type="scientific">Marasmius tenuissimus</name>
    <dbReference type="NCBI Taxonomy" id="585030"/>
    <lineage>
        <taxon>Eukaryota</taxon>
        <taxon>Fungi</taxon>
        <taxon>Dikarya</taxon>
        <taxon>Basidiomycota</taxon>
        <taxon>Agaricomycotina</taxon>
        <taxon>Agaricomycetes</taxon>
        <taxon>Agaricomycetidae</taxon>
        <taxon>Agaricales</taxon>
        <taxon>Marasmiineae</taxon>
        <taxon>Marasmiaceae</taxon>
        <taxon>Marasmius</taxon>
    </lineage>
</organism>
<evidence type="ECO:0000313" key="10">
    <source>
        <dbReference type="Proteomes" id="UP001437256"/>
    </source>
</evidence>
<comment type="similarity">
    <text evidence="3">Belongs to the UbiA prenyltransferase family.</text>
</comment>
<feature type="transmembrane region" description="Helical" evidence="8">
    <location>
        <begin position="53"/>
        <end position="74"/>
    </location>
</feature>
<dbReference type="Proteomes" id="UP001437256">
    <property type="component" value="Unassembled WGS sequence"/>
</dbReference>
<evidence type="ECO:0000256" key="6">
    <source>
        <dbReference type="ARBA" id="ARBA00022989"/>
    </source>
</evidence>
<sequence length="109" mass="12274">MYAYQDVKDDVKVGIKSTAILFGPNYGRKILTGFASAFLATLYFAGVQNGQGFYYFLFSVGGAGLHLAWQLWTWKQDNWDDCWSKLASNGDLGTLVWLGLFFDYCVKMA</sequence>
<gene>
    <name evidence="9" type="ORF">AAF712_012979</name>
</gene>
<evidence type="ECO:0000256" key="3">
    <source>
        <dbReference type="ARBA" id="ARBA00005985"/>
    </source>
</evidence>
<dbReference type="EMBL" id="JBBXMP010000186">
    <property type="protein sequence ID" value="KAL0060224.1"/>
    <property type="molecule type" value="Genomic_DNA"/>
</dbReference>
<dbReference type="InterPro" id="IPR039653">
    <property type="entry name" value="Prenyltransferase"/>
</dbReference>
<evidence type="ECO:0000256" key="2">
    <source>
        <dbReference type="ARBA" id="ARBA00004141"/>
    </source>
</evidence>
<comment type="caution">
    <text evidence="9">The sequence shown here is derived from an EMBL/GenBank/DDBJ whole genome shotgun (WGS) entry which is preliminary data.</text>
</comment>
<evidence type="ECO:0000256" key="4">
    <source>
        <dbReference type="ARBA" id="ARBA00022679"/>
    </source>
</evidence>
<evidence type="ECO:0000256" key="5">
    <source>
        <dbReference type="ARBA" id="ARBA00022692"/>
    </source>
</evidence>
<protein>
    <submittedName>
        <fullName evidence="9">Uncharacterized protein</fullName>
    </submittedName>
</protein>
<name>A0ABR2ZH13_9AGAR</name>